<feature type="domain" description="ChsH2 rubredoxin-like zinc ribbon" evidence="2">
    <location>
        <begin position="12"/>
        <end position="37"/>
    </location>
</feature>
<dbReference type="EMBL" id="AFVW02000002">
    <property type="protein sequence ID" value="EJO89491.1"/>
    <property type="molecule type" value="Genomic_DNA"/>
</dbReference>
<dbReference type="AlphaFoldDB" id="J5ECL2"/>
<dbReference type="InterPro" id="IPR012340">
    <property type="entry name" value="NA-bd_OB-fold"/>
</dbReference>
<evidence type="ECO:0000313" key="4">
    <source>
        <dbReference type="Proteomes" id="UP000006455"/>
    </source>
</evidence>
<dbReference type="Pfam" id="PF01796">
    <property type="entry name" value="OB_ChsH2_C"/>
    <property type="match status" value="1"/>
</dbReference>
<sequence>MTEPSELTAEFWKAASQQQLVAPRCNGTGRYFFPPERCVPGTASTDWSYAECSGRATVYTFSVVHRPPSADFDAPYILAVVDLEEGCAMLTNIVDCSPDEVRVGMPVQVAFLEVDGGALPVFRPVAQ</sequence>
<protein>
    <recommendedName>
        <fullName evidence="5">DUF35 domain-containing protein</fullName>
    </recommendedName>
</protein>
<dbReference type="PANTHER" id="PTHR34075">
    <property type="entry name" value="BLR3430 PROTEIN"/>
    <property type="match status" value="1"/>
</dbReference>
<reference evidence="3 4" key="1">
    <citation type="journal article" date="2011" name="J. Bacteriol.">
        <title>Genome sequence of the Mycobacterium colombiense type strain, CECT 3035.</title>
        <authorList>
            <person name="Gonzalez-Perez M."/>
            <person name="Murcia M.I."/>
            <person name="Landsman D."/>
            <person name="Jordan I.K."/>
            <person name="Marino-Ramirez L."/>
        </authorList>
    </citation>
    <scope>NUCLEOTIDE SEQUENCE [LARGE SCALE GENOMIC DNA]</scope>
    <source>
        <strain evidence="3 4">CECT 3035</strain>
    </source>
</reference>
<evidence type="ECO:0008006" key="5">
    <source>
        <dbReference type="Google" id="ProtNLM"/>
    </source>
</evidence>
<comment type="caution">
    <text evidence="3">The sequence shown here is derived from an EMBL/GenBank/DDBJ whole genome shotgun (WGS) entry which is preliminary data.</text>
</comment>
<proteinExistence type="predicted"/>
<evidence type="ECO:0000259" key="1">
    <source>
        <dbReference type="Pfam" id="PF01796"/>
    </source>
</evidence>
<dbReference type="InterPro" id="IPR022002">
    <property type="entry name" value="ChsH2_Znr"/>
</dbReference>
<gene>
    <name evidence="3" type="ORF">MCOL_V204860</name>
</gene>
<organism evidence="3 4">
    <name type="scientific">Mycobacterium colombiense CECT 3035</name>
    <dbReference type="NCBI Taxonomy" id="1041522"/>
    <lineage>
        <taxon>Bacteria</taxon>
        <taxon>Bacillati</taxon>
        <taxon>Actinomycetota</taxon>
        <taxon>Actinomycetes</taxon>
        <taxon>Mycobacteriales</taxon>
        <taxon>Mycobacteriaceae</taxon>
        <taxon>Mycobacterium</taxon>
        <taxon>Mycobacterium avium complex (MAC)</taxon>
    </lineage>
</organism>
<dbReference type="SUPFAM" id="SSF50249">
    <property type="entry name" value="Nucleic acid-binding proteins"/>
    <property type="match status" value="1"/>
</dbReference>
<dbReference type="InterPro" id="IPR002878">
    <property type="entry name" value="ChsH2_C"/>
</dbReference>
<dbReference type="InterPro" id="IPR052513">
    <property type="entry name" value="Thioester_dehydratase-like"/>
</dbReference>
<evidence type="ECO:0000259" key="2">
    <source>
        <dbReference type="Pfam" id="PF12172"/>
    </source>
</evidence>
<evidence type="ECO:0000313" key="3">
    <source>
        <dbReference type="EMBL" id="EJO89491.1"/>
    </source>
</evidence>
<dbReference type="PANTHER" id="PTHR34075:SF5">
    <property type="entry name" value="BLR3430 PROTEIN"/>
    <property type="match status" value="1"/>
</dbReference>
<name>J5ECL2_9MYCO</name>
<dbReference type="eggNOG" id="COG1545">
    <property type="taxonomic scope" value="Bacteria"/>
</dbReference>
<dbReference type="STRING" id="1041522.GCA_002105755_02109"/>
<accession>J5ECL2</accession>
<dbReference type="Proteomes" id="UP000006455">
    <property type="component" value="Unassembled WGS sequence"/>
</dbReference>
<dbReference type="Pfam" id="PF12172">
    <property type="entry name" value="zf-ChsH2"/>
    <property type="match status" value="1"/>
</dbReference>
<feature type="domain" description="ChsH2 C-terminal OB-fold" evidence="1">
    <location>
        <begin position="51"/>
        <end position="111"/>
    </location>
</feature>